<dbReference type="PANTHER" id="PTHR28112">
    <property type="entry name" value="SRP-INDEPENDENT TARGETING PROTEIN 3"/>
    <property type="match status" value="1"/>
</dbReference>
<keyword evidence="2" id="KW-0812">Transmembrane</keyword>
<feature type="transmembrane region" description="Helical" evidence="2">
    <location>
        <begin position="32"/>
        <end position="49"/>
    </location>
</feature>
<name>A0A061S5F4_9CHLO</name>
<organism evidence="3">
    <name type="scientific">Tetraselmis sp. GSL018</name>
    <dbReference type="NCBI Taxonomy" id="582737"/>
    <lineage>
        <taxon>Eukaryota</taxon>
        <taxon>Viridiplantae</taxon>
        <taxon>Chlorophyta</taxon>
        <taxon>core chlorophytes</taxon>
        <taxon>Chlorodendrophyceae</taxon>
        <taxon>Chlorodendrales</taxon>
        <taxon>Chlorodendraceae</taxon>
        <taxon>Tetraselmis</taxon>
    </lineage>
</organism>
<evidence type="ECO:0000256" key="2">
    <source>
        <dbReference type="SAM" id="Phobius"/>
    </source>
</evidence>
<dbReference type="AlphaFoldDB" id="A0A061S5F4"/>
<dbReference type="Pfam" id="PF10032">
    <property type="entry name" value="Pho88"/>
    <property type="match status" value="1"/>
</dbReference>
<dbReference type="GO" id="GO:0045047">
    <property type="term" value="P:protein targeting to ER"/>
    <property type="evidence" value="ECO:0007669"/>
    <property type="project" value="InterPro"/>
</dbReference>
<reference evidence="3" key="1">
    <citation type="submission" date="2014-05" db="EMBL/GenBank/DDBJ databases">
        <title>The transcriptome of the halophilic microalga Tetraselmis sp. GSL018 isolated from the Great Salt Lake, Utah.</title>
        <authorList>
            <person name="Jinkerson R.E."/>
            <person name="D'Adamo S."/>
            <person name="Posewitz M.C."/>
        </authorList>
    </citation>
    <scope>NUCLEOTIDE SEQUENCE</scope>
    <source>
        <strain evidence="3">GSL018</strain>
    </source>
</reference>
<evidence type="ECO:0000256" key="1">
    <source>
        <dbReference type="SAM" id="MobiDB-lite"/>
    </source>
</evidence>
<dbReference type="EMBL" id="GBEZ01007446">
    <property type="protein sequence ID" value="JAC78016.1"/>
    <property type="molecule type" value="Transcribed_RNA"/>
</dbReference>
<dbReference type="PANTHER" id="PTHR28112:SF1">
    <property type="entry name" value="SRP-INDEPENDENT TARGETING PROTEIN 3"/>
    <property type="match status" value="1"/>
</dbReference>
<accession>A0A061S5F4</accession>
<protein>
    <submittedName>
        <fullName evidence="3">Uncharacterized protein</fullName>
    </submittedName>
</protein>
<feature type="compositionally biased region" description="Polar residues" evidence="1">
    <location>
        <begin position="161"/>
        <end position="173"/>
    </location>
</feature>
<gene>
    <name evidence="3" type="ORF">TSPGSL018_16237</name>
</gene>
<feature type="compositionally biased region" description="Basic and acidic residues" evidence="1">
    <location>
        <begin position="174"/>
        <end position="183"/>
    </location>
</feature>
<evidence type="ECO:0000313" key="3">
    <source>
        <dbReference type="EMBL" id="JAC78016.1"/>
    </source>
</evidence>
<dbReference type="GO" id="GO:0005739">
    <property type="term" value="C:mitochondrion"/>
    <property type="evidence" value="ECO:0007669"/>
    <property type="project" value="TreeGrafter"/>
</dbReference>
<proteinExistence type="predicted"/>
<keyword evidence="2" id="KW-1133">Transmembrane helix</keyword>
<feature type="region of interest" description="Disordered" evidence="1">
    <location>
        <begin position="154"/>
        <end position="193"/>
    </location>
</feature>
<dbReference type="GO" id="GO:0005783">
    <property type="term" value="C:endoplasmic reticulum"/>
    <property type="evidence" value="ECO:0007669"/>
    <property type="project" value="InterPro"/>
</dbReference>
<dbReference type="InterPro" id="IPR012098">
    <property type="entry name" value="SND3_fun"/>
</dbReference>
<sequence>MGSKLKTFGAPLIIFGYRYLGLEPGMLQARQAFLLSISLVMLTFLFLYSRIQKSRQTHKTVKVKVTTAGGEVEQEQTFLQHDVAELKKLVQQTLLGCLVVGGLHYWKGFVQPLVFQSLLIPLTVLDHQLFHLYILGRPATGDLERPWKDDNPFAAWKEQLENSSQQQATGSPNTDDKKDDSPKKAKKEGKKQK</sequence>
<keyword evidence="2" id="KW-0472">Membrane</keyword>
<feature type="compositionally biased region" description="Basic residues" evidence="1">
    <location>
        <begin position="184"/>
        <end position="193"/>
    </location>
</feature>